<gene>
    <name evidence="4" type="ORF">MGAL_10B005651</name>
</gene>
<dbReference type="Proteomes" id="UP000596742">
    <property type="component" value="Unassembled WGS sequence"/>
</dbReference>
<dbReference type="EMBL" id="UYJE01005018">
    <property type="protein sequence ID" value="VDI33264.1"/>
    <property type="molecule type" value="Genomic_DNA"/>
</dbReference>
<protein>
    <recommendedName>
        <fullName evidence="3">Ig-like domain-containing protein</fullName>
    </recommendedName>
</protein>
<dbReference type="OrthoDB" id="6195357at2759"/>
<feature type="signal peptide" evidence="2">
    <location>
        <begin position="1"/>
        <end position="18"/>
    </location>
</feature>
<keyword evidence="1" id="KW-1133">Transmembrane helix</keyword>
<accession>A0A8B6EGF2</accession>
<evidence type="ECO:0000259" key="3">
    <source>
        <dbReference type="PROSITE" id="PS50835"/>
    </source>
</evidence>
<evidence type="ECO:0000256" key="2">
    <source>
        <dbReference type="SAM" id="SignalP"/>
    </source>
</evidence>
<dbReference type="Pfam" id="PF13927">
    <property type="entry name" value="Ig_3"/>
    <property type="match status" value="1"/>
</dbReference>
<comment type="caution">
    <text evidence="4">The sequence shown here is derived from an EMBL/GenBank/DDBJ whole genome shotgun (WGS) entry which is preliminary data.</text>
</comment>
<reference evidence="4" key="1">
    <citation type="submission" date="2018-11" db="EMBL/GenBank/DDBJ databases">
        <authorList>
            <person name="Alioto T."/>
            <person name="Alioto T."/>
        </authorList>
    </citation>
    <scope>NUCLEOTIDE SEQUENCE</scope>
</reference>
<proteinExistence type="predicted"/>
<evidence type="ECO:0000313" key="5">
    <source>
        <dbReference type="Proteomes" id="UP000596742"/>
    </source>
</evidence>
<dbReference type="AlphaFoldDB" id="A0A8B6EGF2"/>
<feature type="transmembrane region" description="Helical" evidence="1">
    <location>
        <begin position="451"/>
        <end position="474"/>
    </location>
</feature>
<dbReference type="Gene3D" id="2.60.40.10">
    <property type="entry name" value="Immunoglobulins"/>
    <property type="match status" value="1"/>
</dbReference>
<evidence type="ECO:0000313" key="4">
    <source>
        <dbReference type="EMBL" id="VDI33264.1"/>
    </source>
</evidence>
<keyword evidence="1" id="KW-0812">Transmembrane</keyword>
<dbReference type="InterPro" id="IPR013783">
    <property type="entry name" value="Ig-like_fold"/>
</dbReference>
<evidence type="ECO:0000256" key="1">
    <source>
        <dbReference type="SAM" id="Phobius"/>
    </source>
</evidence>
<feature type="domain" description="Ig-like" evidence="3">
    <location>
        <begin position="159"/>
        <end position="255"/>
    </location>
</feature>
<dbReference type="InterPro" id="IPR007110">
    <property type="entry name" value="Ig-like_dom"/>
</dbReference>
<keyword evidence="5" id="KW-1185">Reference proteome</keyword>
<sequence>MSLILFVLMLAKLAAVGSYIIDLKRMNLPCQTTQCRSMKICYSYDRFCNTGLLPRYCLVGLYTNIADINTETAMRGESSFYEFKKELALGDSPKVVSVILNDQGEDVVYCEDLQSRNESGSAMFVHLESMANSSIDIELTSDCDEHCTGVACNRCYYHPPVVTISVRQPVIIDENATIVCRILPLTRDTQIFWLMSNGTFSRTLHTSDKYQVTTNMTINSSLLTIFLVQHEDELNYTCKAINFMQTGISKQVNFNATYVSTENITSTDQNVTTTESNINSKLTYSTYSTKNSSTMKIDNTRITPSNKLFSTNQQKTSSTIPIRKLTTLKLSLTSKYITISSSVKGASTSTSRISPTTKSTTSLTNVNSVNTTITKYSIIHSSLTKPGRNTSSAVSSKGVSATVIPTVKTKSTTDPALSPITKTSAAPLCDKASSLTFEAIRSKEETHFQKLVIIATSAIVGLEFVIIALLICLVRRQKRWRLKKKTDEADTKF</sequence>
<keyword evidence="1" id="KW-0472">Membrane</keyword>
<name>A0A8B6EGF2_MYTGA</name>
<keyword evidence="2" id="KW-0732">Signal</keyword>
<dbReference type="SUPFAM" id="SSF48726">
    <property type="entry name" value="Immunoglobulin"/>
    <property type="match status" value="1"/>
</dbReference>
<dbReference type="InterPro" id="IPR036179">
    <property type="entry name" value="Ig-like_dom_sf"/>
</dbReference>
<feature type="chain" id="PRO_5032737119" description="Ig-like domain-containing protein" evidence="2">
    <location>
        <begin position="19"/>
        <end position="493"/>
    </location>
</feature>
<organism evidence="4 5">
    <name type="scientific">Mytilus galloprovincialis</name>
    <name type="common">Mediterranean mussel</name>
    <dbReference type="NCBI Taxonomy" id="29158"/>
    <lineage>
        <taxon>Eukaryota</taxon>
        <taxon>Metazoa</taxon>
        <taxon>Spiralia</taxon>
        <taxon>Lophotrochozoa</taxon>
        <taxon>Mollusca</taxon>
        <taxon>Bivalvia</taxon>
        <taxon>Autobranchia</taxon>
        <taxon>Pteriomorphia</taxon>
        <taxon>Mytilida</taxon>
        <taxon>Mytiloidea</taxon>
        <taxon>Mytilidae</taxon>
        <taxon>Mytilinae</taxon>
        <taxon>Mytilus</taxon>
    </lineage>
</organism>
<dbReference type="PROSITE" id="PS50835">
    <property type="entry name" value="IG_LIKE"/>
    <property type="match status" value="1"/>
</dbReference>